<dbReference type="AlphaFoldDB" id="A0A5N6Y921"/>
<gene>
    <name evidence="1" type="ORF">BDV24DRAFT_133236</name>
</gene>
<proteinExistence type="predicted"/>
<protein>
    <submittedName>
        <fullName evidence="1">Uncharacterized protein</fullName>
    </submittedName>
</protein>
<dbReference type="PROSITE" id="PS51257">
    <property type="entry name" value="PROKAR_LIPOPROTEIN"/>
    <property type="match status" value="1"/>
</dbReference>
<dbReference type="Proteomes" id="UP000325558">
    <property type="component" value="Unassembled WGS sequence"/>
</dbReference>
<name>A0A5N6Y921_9EURO</name>
<organism evidence="1">
    <name type="scientific">Aspergillus arachidicola</name>
    <dbReference type="NCBI Taxonomy" id="656916"/>
    <lineage>
        <taxon>Eukaryota</taxon>
        <taxon>Fungi</taxon>
        <taxon>Dikarya</taxon>
        <taxon>Ascomycota</taxon>
        <taxon>Pezizomycotina</taxon>
        <taxon>Eurotiomycetes</taxon>
        <taxon>Eurotiomycetidae</taxon>
        <taxon>Eurotiales</taxon>
        <taxon>Aspergillaceae</taxon>
        <taxon>Aspergillus</taxon>
        <taxon>Aspergillus subgen. Circumdati</taxon>
    </lineage>
</organism>
<accession>A0A5N6Y921</accession>
<evidence type="ECO:0000313" key="1">
    <source>
        <dbReference type="EMBL" id="KAE8340956.1"/>
    </source>
</evidence>
<sequence length="98" mass="10686">MMVRIQCGSQQFQDEAVGVGLFSTCGCGGKSGFNFSSISCCIFNDLAWWMHHIPCVLTCRSQSPRVPHTSRPLSCEDDWTSVDIAPKIASLSEPGLFA</sequence>
<reference evidence="1" key="1">
    <citation type="submission" date="2019-04" db="EMBL/GenBank/DDBJ databases">
        <title>Friends and foes A comparative genomics study of 23 Aspergillus species from section Flavi.</title>
        <authorList>
            <consortium name="DOE Joint Genome Institute"/>
            <person name="Kjaerbolling I."/>
            <person name="Vesth T."/>
            <person name="Frisvad J.C."/>
            <person name="Nybo J.L."/>
            <person name="Theobald S."/>
            <person name="Kildgaard S."/>
            <person name="Isbrandt T."/>
            <person name="Kuo A."/>
            <person name="Sato A."/>
            <person name="Lyhne E.K."/>
            <person name="Kogle M.E."/>
            <person name="Wiebenga A."/>
            <person name="Kun R.S."/>
            <person name="Lubbers R.J."/>
            <person name="Makela M.R."/>
            <person name="Barry K."/>
            <person name="Chovatia M."/>
            <person name="Clum A."/>
            <person name="Daum C."/>
            <person name="Haridas S."/>
            <person name="He G."/>
            <person name="LaButti K."/>
            <person name="Lipzen A."/>
            <person name="Mondo S."/>
            <person name="Riley R."/>
            <person name="Salamov A."/>
            <person name="Simmons B.A."/>
            <person name="Magnuson J.K."/>
            <person name="Henrissat B."/>
            <person name="Mortensen U.H."/>
            <person name="Larsen T.O."/>
            <person name="Devries R.P."/>
            <person name="Grigoriev I.V."/>
            <person name="Machida M."/>
            <person name="Baker S.E."/>
            <person name="Andersen M.R."/>
        </authorList>
    </citation>
    <scope>NUCLEOTIDE SEQUENCE</scope>
    <source>
        <strain evidence="1">CBS 117612</strain>
    </source>
</reference>
<dbReference type="EMBL" id="ML737144">
    <property type="protein sequence ID" value="KAE8340956.1"/>
    <property type="molecule type" value="Genomic_DNA"/>
</dbReference>